<dbReference type="OMA" id="CYHKSIN"/>
<dbReference type="InterPro" id="IPR026960">
    <property type="entry name" value="RVT-Znf"/>
</dbReference>
<name>A0A151TWB8_CAJCA</name>
<gene>
    <name evidence="2" type="ORF">KK1_010589</name>
</gene>
<dbReference type="PANTHER" id="PTHR33116:SF86">
    <property type="entry name" value="REVERSE TRANSCRIPTASE DOMAIN-CONTAINING PROTEIN"/>
    <property type="match status" value="1"/>
</dbReference>
<evidence type="ECO:0000313" key="3">
    <source>
        <dbReference type="Proteomes" id="UP000075243"/>
    </source>
</evidence>
<keyword evidence="3" id="KW-1185">Reference proteome</keyword>
<dbReference type="AlphaFoldDB" id="A0A151TWB8"/>
<proteinExistence type="predicted"/>
<dbReference type="Gramene" id="C.cajan_10291.t">
    <property type="protein sequence ID" value="C.cajan_10291.t.cds1"/>
    <property type="gene ID" value="C.cajan_10291"/>
</dbReference>
<evidence type="ECO:0000313" key="2">
    <source>
        <dbReference type="EMBL" id="KYP71332.1"/>
    </source>
</evidence>
<organism evidence="2 3">
    <name type="scientific">Cajanus cajan</name>
    <name type="common">Pigeon pea</name>
    <name type="synonym">Cajanus indicus</name>
    <dbReference type="NCBI Taxonomy" id="3821"/>
    <lineage>
        <taxon>Eukaryota</taxon>
        <taxon>Viridiplantae</taxon>
        <taxon>Streptophyta</taxon>
        <taxon>Embryophyta</taxon>
        <taxon>Tracheophyta</taxon>
        <taxon>Spermatophyta</taxon>
        <taxon>Magnoliopsida</taxon>
        <taxon>eudicotyledons</taxon>
        <taxon>Gunneridae</taxon>
        <taxon>Pentapetalae</taxon>
        <taxon>rosids</taxon>
        <taxon>fabids</taxon>
        <taxon>Fabales</taxon>
        <taxon>Fabaceae</taxon>
        <taxon>Papilionoideae</taxon>
        <taxon>50 kb inversion clade</taxon>
        <taxon>NPAAA clade</taxon>
        <taxon>indigoferoid/millettioid clade</taxon>
        <taxon>Phaseoleae</taxon>
        <taxon>Cajanus</taxon>
    </lineage>
</organism>
<evidence type="ECO:0000259" key="1">
    <source>
        <dbReference type="Pfam" id="PF13966"/>
    </source>
</evidence>
<sequence length="444" mass="50824">MEGLSSLIHKAELLGNMHGIQICRGAPKLHHLMFADDVFLFFQASEKETNEVATILKTFEVASGQAINYDKSEVFLNRHAPPTTHTMLSNTLHVQKCVTTGKYLGLPSMIGRNKNEVFRFIKERIWKKLQSWSHKSLSKAGKETLIKAVLQALPSYAMSVFMIPSCTIDEIEKLLNAFWWGANSNKHKGIKWMRWERLAISKLEGGLGFKNLSAFNLAMLGKQAWRLLSNPNSLISRIYQAKYYPDGSFLNASLGHNPSYTWKSLWSTQHLLKNGIRWRLGNGNTIPVWGEPWVKYNDSYHSIHPHDPSNSQAFKVSDLMSIDKNGWNDVLINSLLDEDTSNQILNIPILNPRCEDKGIWKWNPSGSYTVRSAYKGYLQHCLSMGNLNVPGPWKNIWNLRIPQKIKHFIWRLMRDILPTRPNLQKKGICCPSTCFRCNIDIENT</sequence>
<dbReference type="EMBL" id="CM003605">
    <property type="protein sequence ID" value="KYP71332.1"/>
    <property type="molecule type" value="Genomic_DNA"/>
</dbReference>
<dbReference type="Pfam" id="PF13966">
    <property type="entry name" value="zf-RVT"/>
    <property type="match status" value="1"/>
</dbReference>
<reference evidence="2 3" key="1">
    <citation type="journal article" date="2012" name="Nat. Biotechnol.">
        <title>Draft genome sequence of pigeonpea (Cajanus cajan), an orphan legume crop of resource-poor farmers.</title>
        <authorList>
            <person name="Varshney R.K."/>
            <person name="Chen W."/>
            <person name="Li Y."/>
            <person name="Bharti A.K."/>
            <person name="Saxena R.K."/>
            <person name="Schlueter J.A."/>
            <person name="Donoghue M.T."/>
            <person name="Azam S."/>
            <person name="Fan G."/>
            <person name="Whaley A.M."/>
            <person name="Farmer A.D."/>
            <person name="Sheridan J."/>
            <person name="Iwata A."/>
            <person name="Tuteja R."/>
            <person name="Penmetsa R.V."/>
            <person name="Wu W."/>
            <person name="Upadhyaya H.D."/>
            <person name="Yang S.P."/>
            <person name="Shah T."/>
            <person name="Saxena K.B."/>
            <person name="Michael T."/>
            <person name="McCombie W.R."/>
            <person name="Yang B."/>
            <person name="Zhang G."/>
            <person name="Yang H."/>
            <person name="Wang J."/>
            <person name="Spillane C."/>
            <person name="Cook D.R."/>
            <person name="May G.D."/>
            <person name="Xu X."/>
            <person name="Jackson S.A."/>
        </authorList>
    </citation>
    <scope>NUCLEOTIDE SEQUENCE [LARGE SCALE GENOMIC DNA]</scope>
    <source>
        <strain evidence="3">cv. Asha</strain>
    </source>
</reference>
<dbReference type="STRING" id="3821.A0A151TWB8"/>
<dbReference type="PANTHER" id="PTHR33116">
    <property type="entry name" value="REVERSE TRANSCRIPTASE ZINC-BINDING DOMAIN-CONTAINING PROTEIN-RELATED-RELATED"/>
    <property type="match status" value="1"/>
</dbReference>
<feature type="domain" description="Reverse transcriptase zinc-binding" evidence="1">
    <location>
        <begin position="368"/>
        <end position="443"/>
    </location>
</feature>
<accession>A0A151TWB8</accession>
<dbReference type="Proteomes" id="UP000075243">
    <property type="component" value="Chromosome 3"/>
</dbReference>
<protein>
    <submittedName>
        <fullName evidence="2">Ribonuclease H protein At1g65750 family</fullName>
    </submittedName>
</protein>